<dbReference type="InterPro" id="IPR036890">
    <property type="entry name" value="HATPase_C_sf"/>
</dbReference>
<dbReference type="SMART" id="SM00387">
    <property type="entry name" value="HATPase_c"/>
    <property type="match status" value="1"/>
</dbReference>
<dbReference type="SUPFAM" id="SSF56719">
    <property type="entry name" value="Type II DNA topoisomerase"/>
    <property type="match status" value="1"/>
</dbReference>
<dbReference type="FunFam" id="3.30.565.10:FF:000004">
    <property type="entry name" value="DNA topoisomerase 2"/>
    <property type="match status" value="1"/>
</dbReference>
<dbReference type="PROSITE" id="PS00177">
    <property type="entry name" value="TOPOISOMERASE_II"/>
    <property type="match status" value="1"/>
</dbReference>
<evidence type="ECO:0000256" key="5">
    <source>
        <dbReference type="ARBA" id="ARBA00022723"/>
    </source>
</evidence>
<dbReference type="OMA" id="TWTQDFK"/>
<dbReference type="SUPFAM" id="SSF54211">
    <property type="entry name" value="Ribosomal protein S5 domain 2-like"/>
    <property type="match status" value="1"/>
</dbReference>
<keyword evidence="14" id="KW-0175">Coiled coil</keyword>
<proteinExistence type="inferred from homology"/>
<evidence type="ECO:0000256" key="1">
    <source>
        <dbReference type="ARBA" id="ARBA00000185"/>
    </source>
</evidence>
<evidence type="ECO:0000256" key="2">
    <source>
        <dbReference type="ARBA" id="ARBA00001913"/>
    </source>
</evidence>
<evidence type="ECO:0000256" key="6">
    <source>
        <dbReference type="ARBA" id="ARBA00022741"/>
    </source>
</evidence>
<dbReference type="InterPro" id="IPR002205">
    <property type="entry name" value="Topo_IIA_dom_A"/>
</dbReference>
<dbReference type="InterPro" id="IPR034157">
    <property type="entry name" value="TOPRIM_TopoII"/>
</dbReference>
<dbReference type="RefSeq" id="XP_009497604.1">
    <property type="nucleotide sequence ID" value="XM_009499329.1"/>
</dbReference>
<evidence type="ECO:0000256" key="11">
    <source>
        <dbReference type="ARBA" id="ARBA00023235"/>
    </source>
</evidence>
<dbReference type="CDD" id="cd00187">
    <property type="entry name" value="TOP4c"/>
    <property type="match status" value="1"/>
</dbReference>
<dbReference type="GO" id="GO:0000712">
    <property type="term" value="P:resolution of meiotic recombination intermediates"/>
    <property type="evidence" value="ECO:0007669"/>
    <property type="project" value="TreeGrafter"/>
</dbReference>
<accession>A0A058Z3G1</accession>
<dbReference type="PROSITE" id="PS52040">
    <property type="entry name" value="TOPO_IIA"/>
    <property type="match status" value="1"/>
</dbReference>
<dbReference type="PANTHER" id="PTHR10169">
    <property type="entry name" value="DNA TOPOISOMERASE/GYRASE"/>
    <property type="match status" value="1"/>
</dbReference>
<comment type="cofactor">
    <cofactor evidence="2">
        <name>Ca(2+)</name>
        <dbReference type="ChEBI" id="CHEBI:29108"/>
    </cofactor>
</comment>
<dbReference type="eggNOG" id="KOG0355">
    <property type="taxonomic scope" value="Eukaryota"/>
</dbReference>
<evidence type="ECO:0000256" key="9">
    <source>
        <dbReference type="ARBA" id="ARBA00023029"/>
    </source>
</evidence>
<dbReference type="Gene3D" id="3.30.565.10">
    <property type="entry name" value="Histidine kinase-like ATPase, C-terminal domain"/>
    <property type="match status" value="1"/>
</dbReference>
<dbReference type="InterPro" id="IPR003594">
    <property type="entry name" value="HATPase_dom"/>
</dbReference>
<dbReference type="CDD" id="cd03365">
    <property type="entry name" value="TOPRIM_TopoIIA"/>
    <property type="match status" value="1"/>
</dbReference>
<dbReference type="GO" id="GO:0005634">
    <property type="term" value="C:nucleus"/>
    <property type="evidence" value="ECO:0007669"/>
    <property type="project" value="TreeGrafter"/>
</dbReference>
<keyword evidence="11 12" id="KW-0413">Isomerase</keyword>
<dbReference type="STRING" id="691883.A0A058Z3G1"/>
<evidence type="ECO:0000256" key="15">
    <source>
        <dbReference type="SAM" id="MobiDB-lite"/>
    </source>
</evidence>
<comment type="subunit">
    <text evidence="13">Homodimer.</text>
</comment>
<dbReference type="OrthoDB" id="276498at2759"/>
<evidence type="ECO:0000256" key="7">
    <source>
        <dbReference type="ARBA" id="ARBA00022840"/>
    </source>
</evidence>
<dbReference type="FunFam" id="3.40.50.670:FF:000001">
    <property type="entry name" value="DNA topoisomerase 2"/>
    <property type="match status" value="2"/>
</dbReference>
<dbReference type="InterPro" id="IPR013506">
    <property type="entry name" value="Topo_IIA_bsu_dom2"/>
</dbReference>
<dbReference type="FunFam" id="3.30.1490.30:FF:000001">
    <property type="entry name" value="DNA topoisomerase 2"/>
    <property type="match status" value="1"/>
</dbReference>
<evidence type="ECO:0000256" key="13">
    <source>
        <dbReference type="RuleBase" id="RU362094"/>
    </source>
</evidence>
<keyword evidence="6 13" id="KW-0547">Nucleotide-binding</keyword>
<dbReference type="InterPro" id="IPR001154">
    <property type="entry name" value="TopoII_euk"/>
</dbReference>
<dbReference type="PRINTS" id="PR01158">
    <property type="entry name" value="TOPISMRASEII"/>
</dbReference>
<dbReference type="InterPro" id="IPR013757">
    <property type="entry name" value="Topo_IIA_A_a_sf"/>
</dbReference>
<dbReference type="InterPro" id="IPR013760">
    <property type="entry name" value="Topo_IIA-like_dom_sf"/>
</dbReference>
<dbReference type="Gene3D" id="1.10.268.10">
    <property type="entry name" value="Topoisomerase, domain 3"/>
    <property type="match status" value="1"/>
</dbReference>
<dbReference type="PROSITE" id="PS50880">
    <property type="entry name" value="TOPRIM"/>
    <property type="match status" value="1"/>
</dbReference>
<evidence type="ECO:0000256" key="10">
    <source>
        <dbReference type="ARBA" id="ARBA00023125"/>
    </source>
</evidence>
<dbReference type="CDD" id="cd03481">
    <property type="entry name" value="TopoIIA_Trans_ScTopoIIA"/>
    <property type="match status" value="1"/>
</dbReference>
<comment type="function">
    <text evidence="13">Control of topological states of DNA by transient breakage and subsequent rejoining of DNA strands. Topoisomerase II makes double-strand breaks.</text>
</comment>
<keyword evidence="7 13" id="KW-0067">ATP-binding</keyword>
<organism evidence="18">
    <name type="scientific">Fonticula alba</name>
    <name type="common">Slime mold</name>
    <dbReference type="NCBI Taxonomy" id="691883"/>
    <lineage>
        <taxon>Eukaryota</taxon>
        <taxon>Rotosphaerida</taxon>
        <taxon>Fonticulaceae</taxon>
        <taxon>Fonticula</taxon>
    </lineage>
</organism>
<dbReference type="FunFam" id="3.90.199.10:FF:000002">
    <property type="entry name" value="DNA topoisomerase 2"/>
    <property type="match status" value="1"/>
</dbReference>
<feature type="non-terminal residue" evidence="18">
    <location>
        <position position="1"/>
    </location>
</feature>
<evidence type="ECO:0000313" key="19">
    <source>
        <dbReference type="Proteomes" id="UP000030693"/>
    </source>
</evidence>
<keyword evidence="5" id="KW-0479">Metal-binding</keyword>
<dbReference type="InterPro" id="IPR013758">
    <property type="entry name" value="Topo_IIA_A/C_ab"/>
</dbReference>
<dbReference type="GO" id="GO:0000819">
    <property type="term" value="P:sister chromatid segregation"/>
    <property type="evidence" value="ECO:0007669"/>
    <property type="project" value="TreeGrafter"/>
</dbReference>
<evidence type="ECO:0000256" key="3">
    <source>
        <dbReference type="ARBA" id="ARBA00001946"/>
    </source>
</evidence>
<dbReference type="Pfam" id="PF02518">
    <property type="entry name" value="HATPase_c"/>
    <property type="match status" value="1"/>
</dbReference>
<dbReference type="Gene3D" id="3.30.230.10">
    <property type="match status" value="1"/>
</dbReference>
<dbReference type="InterPro" id="IPR050634">
    <property type="entry name" value="DNA_Topoisomerase_II"/>
</dbReference>
<reference evidence="18" key="1">
    <citation type="submission" date="2013-04" db="EMBL/GenBank/DDBJ databases">
        <title>The Genome Sequence of Fonticula alba ATCC 38817.</title>
        <authorList>
            <consortium name="The Broad Institute Genomics Platform"/>
            <person name="Russ C."/>
            <person name="Cuomo C."/>
            <person name="Burger G."/>
            <person name="Gray M.W."/>
            <person name="Holland P.W.H."/>
            <person name="King N."/>
            <person name="Lang F.B.F."/>
            <person name="Roger A.J."/>
            <person name="Ruiz-Trillo I."/>
            <person name="Brown M."/>
            <person name="Walker B."/>
            <person name="Young S."/>
            <person name="Zeng Q."/>
            <person name="Gargeya S."/>
            <person name="Fitzgerald M."/>
            <person name="Haas B."/>
            <person name="Abouelleil A."/>
            <person name="Allen A.W."/>
            <person name="Alvarado L."/>
            <person name="Arachchi H.M."/>
            <person name="Berlin A.M."/>
            <person name="Chapman S.B."/>
            <person name="Gainer-Dewar J."/>
            <person name="Goldberg J."/>
            <person name="Griggs A."/>
            <person name="Gujja S."/>
            <person name="Hansen M."/>
            <person name="Howarth C."/>
            <person name="Imamovic A."/>
            <person name="Ireland A."/>
            <person name="Larimer J."/>
            <person name="McCowan C."/>
            <person name="Murphy C."/>
            <person name="Pearson M."/>
            <person name="Poon T.W."/>
            <person name="Priest M."/>
            <person name="Roberts A."/>
            <person name="Saif S."/>
            <person name="Shea T."/>
            <person name="Sisk P."/>
            <person name="Sykes S."/>
            <person name="Wortman J."/>
            <person name="Nusbaum C."/>
            <person name="Birren B."/>
        </authorList>
    </citation>
    <scope>NUCLEOTIDE SEQUENCE [LARGE SCALE GENOMIC DNA]</scope>
    <source>
        <strain evidence="18">ATCC 38817</strain>
    </source>
</reference>
<keyword evidence="19" id="KW-1185">Reference proteome</keyword>
<dbReference type="SMART" id="SM00433">
    <property type="entry name" value="TOP2c"/>
    <property type="match status" value="1"/>
</dbReference>
<dbReference type="CDD" id="cd16930">
    <property type="entry name" value="HATPase_TopII-like"/>
    <property type="match status" value="1"/>
</dbReference>
<feature type="region of interest" description="Disordered" evidence="15">
    <location>
        <begin position="1"/>
        <end position="174"/>
    </location>
</feature>
<dbReference type="InterPro" id="IPR020568">
    <property type="entry name" value="Ribosomal_Su5_D2-typ_SF"/>
</dbReference>
<dbReference type="Gene3D" id="3.90.199.10">
    <property type="entry name" value="Topoisomerase II, domain 5"/>
    <property type="match status" value="1"/>
</dbReference>
<dbReference type="InterPro" id="IPR001241">
    <property type="entry name" value="Topo_IIA"/>
</dbReference>
<feature type="domain" description="Toprim" evidence="16">
    <location>
        <begin position="635"/>
        <end position="749"/>
    </location>
</feature>
<feature type="compositionally biased region" description="Low complexity" evidence="15">
    <location>
        <begin position="23"/>
        <end position="48"/>
    </location>
</feature>
<evidence type="ECO:0000259" key="17">
    <source>
        <dbReference type="PROSITE" id="PS52040"/>
    </source>
</evidence>
<dbReference type="GO" id="GO:0005524">
    <property type="term" value="F:ATP binding"/>
    <property type="evidence" value="ECO:0007669"/>
    <property type="project" value="UniProtKB-UniRule"/>
</dbReference>
<dbReference type="GO" id="GO:0006265">
    <property type="term" value="P:DNA topological change"/>
    <property type="evidence" value="ECO:0007669"/>
    <property type="project" value="UniProtKB-UniRule"/>
</dbReference>
<dbReference type="EC" id="5.6.2.2" evidence="13"/>
<dbReference type="Pfam" id="PF00204">
    <property type="entry name" value="DNA_gyraseB"/>
    <property type="match status" value="1"/>
</dbReference>
<dbReference type="SMART" id="SM00434">
    <property type="entry name" value="TOP4c"/>
    <property type="match status" value="1"/>
</dbReference>
<keyword evidence="10 12" id="KW-0238">DNA-binding</keyword>
<dbReference type="InterPro" id="IPR013759">
    <property type="entry name" value="Topo_IIA_B_C"/>
</dbReference>
<dbReference type="Pfam" id="PF16898">
    <property type="entry name" value="TOPRIM_C"/>
    <property type="match status" value="1"/>
</dbReference>
<gene>
    <name evidence="18" type="ORF">H696_05505</name>
</gene>
<evidence type="ECO:0000256" key="14">
    <source>
        <dbReference type="SAM" id="Coils"/>
    </source>
</evidence>
<dbReference type="InterPro" id="IPR018522">
    <property type="entry name" value="TopoIIA_CS"/>
</dbReference>
<dbReference type="GO" id="GO:0003918">
    <property type="term" value="F:DNA topoisomerase type II (double strand cut, ATP-hydrolyzing) activity"/>
    <property type="evidence" value="ECO:0007669"/>
    <property type="project" value="UniProtKB-UniRule"/>
</dbReference>
<feature type="region of interest" description="Disordered" evidence="15">
    <location>
        <begin position="1398"/>
        <end position="1430"/>
    </location>
</feature>
<dbReference type="Gene3D" id="3.30.1360.40">
    <property type="match status" value="1"/>
</dbReference>
<evidence type="ECO:0000313" key="18">
    <source>
        <dbReference type="EMBL" id="KCV68037.1"/>
    </source>
</evidence>
<protein>
    <recommendedName>
        <fullName evidence="13">DNA topoisomerase 2</fullName>
        <ecNumber evidence="13">5.6.2.2</ecNumber>
    </recommendedName>
</protein>
<comment type="similarity">
    <text evidence="4 13">Belongs to the type II topoisomerase family.</text>
</comment>
<evidence type="ECO:0000256" key="8">
    <source>
        <dbReference type="ARBA" id="ARBA00022842"/>
    </source>
</evidence>
<feature type="compositionally biased region" description="Low complexity" evidence="15">
    <location>
        <begin position="97"/>
        <end position="132"/>
    </location>
</feature>
<dbReference type="GeneID" id="20530230"/>
<dbReference type="InterPro" id="IPR031660">
    <property type="entry name" value="TOPRIM_C"/>
</dbReference>
<dbReference type="EMBL" id="KB932211">
    <property type="protein sequence ID" value="KCV68037.1"/>
    <property type="molecule type" value="Genomic_DNA"/>
</dbReference>
<comment type="catalytic activity">
    <reaction evidence="1 12 13">
        <text>ATP-dependent breakage, passage and rejoining of double-stranded DNA.</text>
        <dbReference type="EC" id="5.6.2.2"/>
    </reaction>
</comment>
<dbReference type="GO" id="GO:0046872">
    <property type="term" value="F:metal ion binding"/>
    <property type="evidence" value="ECO:0007669"/>
    <property type="project" value="UniProtKB-KW"/>
</dbReference>
<dbReference type="Proteomes" id="UP000030693">
    <property type="component" value="Unassembled WGS sequence"/>
</dbReference>
<dbReference type="Pfam" id="PF01751">
    <property type="entry name" value="Toprim"/>
    <property type="match status" value="1"/>
</dbReference>
<dbReference type="GO" id="GO:0003677">
    <property type="term" value="F:DNA binding"/>
    <property type="evidence" value="ECO:0007669"/>
    <property type="project" value="UniProtKB-UniRule"/>
</dbReference>
<comment type="cofactor">
    <cofactor evidence="3">
        <name>Mg(2+)</name>
        <dbReference type="ChEBI" id="CHEBI:18420"/>
    </cofactor>
</comment>
<evidence type="ECO:0000259" key="16">
    <source>
        <dbReference type="PROSITE" id="PS50880"/>
    </source>
</evidence>
<feature type="domain" description="Topo IIA-type catalytic" evidence="17">
    <location>
        <begin position="881"/>
        <end position="1368"/>
    </location>
</feature>
<dbReference type="PRINTS" id="PR00418">
    <property type="entry name" value="TPI2FAMILY"/>
</dbReference>
<evidence type="ECO:0000256" key="12">
    <source>
        <dbReference type="PROSITE-ProRule" id="PRU01384"/>
    </source>
</evidence>
<feature type="coiled-coil region" evidence="14">
    <location>
        <begin position="1338"/>
        <end position="1393"/>
    </location>
</feature>
<dbReference type="FunFam" id="3.30.230.10:FF:000008">
    <property type="entry name" value="DNA topoisomerase 2"/>
    <property type="match status" value="1"/>
</dbReference>
<dbReference type="PANTHER" id="PTHR10169:SF38">
    <property type="entry name" value="DNA TOPOISOMERASE 2"/>
    <property type="match status" value="1"/>
</dbReference>
<evidence type="ECO:0000256" key="4">
    <source>
        <dbReference type="ARBA" id="ARBA00011080"/>
    </source>
</evidence>
<dbReference type="Gene3D" id="3.40.50.670">
    <property type="match status" value="1"/>
</dbReference>
<feature type="active site" description="O-(5'-phospho-DNA)-tyrosine intermediate" evidence="12">
    <location>
        <position position="971"/>
    </location>
</feature>
<keyword evidence="9 12" id="KW-0799">Topoisomerase</keyword>
<keyword evidence="8" id="KW-0460">Magnesium</keyword>
<dbReference type="SUPFAM" id="SSF55874">
    <property type="entry name" value="ATPase domain of HSP90 chaperone/DNA topoisomerase II/histidine kinase"/>
    <property type="match status" value="1"/>
</dbReference>
<dbReference type="Pfam" id="PF00521">
    <property type="entry name" value="DNA_topoisoIV"/>
    <property type="match status" value="1"/>
</dbReference>
<name>A0A058Z3G1_FONAL</name>
<feature type="compositionally biased region" description="Acidic residues" evidence="15">
    <location>
        <begin position="71"/>
        <end position="82"/>
    </location>
</feature>
<dbReference type="InterPro" id="IPR014721">
    <property type="entry name" value="Ribsml_uS5_D2-typ_fold_subgr"/>
</dbReference>
<sequence>MSSTRSRRTVAAAPARYTDGFSDDSSASASEMSDSSDTDYVASPAPAAGRRRGRRQINDSDSEAAHTASDSDSDFVVDDDEPEAPRRPAKKTKAVDGAAKAAAPARPRGRPPGAAAAARKAAGEQTAEQATAPVSPAAGTSAPKARAAPRGRRAGEDEPAPLDSHAPIPTPTDLDDYMEEEILPEDLDGDDASTRYQKMSHLDHVLHRPDSYIGSVLTVQQPMWVAGDDLRLENRIVSFVPGLYKIFDEILVNAADNKVRDPRMDKLQVNIDAKEGLITVYNNGAGVPVEIHKTEQVYIPEMVFGHLLTGSNFDDNEKKTTGGRNGYGAKLANIFSREFIIETCDRERQLMYTQRFTHNMRTKHEPVIRKSPTKTSEYTKVTFRPDLRRFGMTHFDEDTVALLRKRVIDMAGILRGVKVYLDSTRIHIKSFKDYVDMYLNPKPVEDPATAGAATDAIEVKGPFDAPPPVFHEIINDRWEICVAPSPDGQFHQVTFVNAICTYKGGTHVNYIAEQVTEAINQVVSRKNKEKAIRPFQIRAHLWVFVNCLIENPTFDSQTKENMTTRASQFGSTAPISARMLGRITKSVIVDNVLDQHLRRQTTALRKTDGSKSSRLVGIPKLDDANQAGTRNSHKCTLILTEGDSAKALAVSGLVVVGRDYYGVFPLRGKLLNVREASMKQVMDNEEITQLKKIIGLQQGRDYTSVDSLRYGHIMIMTDQDHDGSHIKGLIINFLDHFFPSLLRIPGFLLEFITPILKATRGRESKMFFTIPEYERWRAEVGNARGWTIKYYKGLGTSSASEAKEYFSALDLHRKRFMPCEAEERNLIDMAFNKRRADERKDWLARCEEGTFLDHSASDISITDFVNKELVLFSLADNVRSIPSIVDGLKPGHRKILFCCFKRNLRREVKVAQLVGYVSEHSAYLHGEASLSMTIIGMAQDYVGSNNVNLLEPRGMFGTRLNGGKDAASPRYIFTVLAPAARLIFHEADDALLHYLEDDGTRIEPRWYVPVLPMVLVNGSEGIGTGWSSSVPNFNPLDIIDNLERMMRREDPVEMHPWYRGFSGTIEKFQPDRYRVSGRVTRLDATTVEISELPVGTWTTPYKEMLEGLMQDTLTEKETASGATRKSGSPALVKEIREHHSNTTVLFHVVLTEAGAALSDEEFSKRFKLTSTISLSNMVLFDAQGRLRRYDSPLAILEEFYHLRLQYYVLRKEDLLRHLMHEQSVLSNKARFIKMVISGELRLANRPILDIIAELYRLKFDPMPRGVGTAGAKSRIPDAAADGAAASSGITVAGVDGPEEETQEEIDARNASQALGTNPNLTFDYLLNMSMRSMTKERAEELIRQREQKTLEVDSLAARDPTDLWRDDLTALRAEILRLEAAREAEHVDLLERQRLALVSGNAATSKAPARRGRPAAAATGAPRRRVKKED</sequence>
<dbReference type="Gene3D" id="3.30.1490.30">
    <property type="match status" value="1"/>
</dbReference>
<dbReference type="InterPro" id="IPR006171">
    <property type="entry name" value="TOPRIM_dom"/>
</dbReference>